<evidence type="ECO:0000313" key="2">
    <source>
        <dbReference type="Proteomes" id="UP000285120"/>
    </source>
</evidence>
<dbReference type="RefSeq" id="WP_120194391.1">
    <property type="nucleotide sequence ID" value="NZ_RAPK01000012.1"/>
</dbReference>
<dbReference type="EMBL" id="RAPK01000012">
    <property type="protein sequence ID" value="RKD68799.1"/>
    <property type="molecule type" value="Genomic_DNA"/>
</dbReference>
<dbReference type="Proteomes" id="UP000285120">
    <property type="component" value="Unassembled WGS sequence"/>
</dbReference>
<dbReference type="AlphaFoldDB" id="A0A419UW53"/>
<gene>
    <name evidence="1" type="ORF">ATL39_3261</name>
</gene>
<sequence length="158" mass="17985">MKTFRLVSFQCLEQEDGEIVHLPIPLKEGLIINREEKDGSWLINAVVDRDQETWFIHSRDQENPLVIEVIITDPRNEPAIMTGTVMDQSDLSEGISLLIKAKMAGGQEDVSQMILEDLAKEGYTGTEMIEEFQVRKKNSRIRSAKMAQRIFESFGSTN</sequence>
<protein>
    <submittedName>
        <fullName evidence="1">YwpF-like protein</fullName>
    </submittedName>
</protein>
<evidence type="ECO:0000313" key="1">
    <source>
        <dbReference type="EMBL" id="RKD68799.1"/>
    </source>
</evidence>
<dbReference type="OrthoDB" id="2427395at2"/>
<accession>A0A419UW53</accession>
<comment type="caution">
    <text evidence="1">The sequence shown here is derived from an EMBL/GenBank/DDBJ whole genome shotgun (WGS) entry which is preliminary data.</text>
</comment>
<keyword evidence="2" id="KW-1185">Reference proteome</keyword>
<name>A0A419UW53_9BACL</name>
<dbReference type="Pfam" id="PF14183">
    <property type="entry name" value="YwpF"/>
    <property type="match status" value="1"/>
</dbReference>
<reference evidence="1 2" key="1">
    <citation type="submission" date="2018-09" db="EMBL/GenBank/DDBJ databases">
        <title>Genomic Encyclopedia of Archaeal and Bacterial Type Strains, Phase II (KMG-II): from individual species to whole genera.</title>
        <authorList>
            <person name="Goeker M."/>
        </authorList>
    </citation>
    <scope>NUCLEOTIDE SEQUENCE [LARGE SCALE GENOMIC DNA]</scope>
    <source>
        <strain evidence="1 2">DSM 17008</strain>
    </source>
</reference>
<dbReference type="InterPro" id="IPR025573">
    <property type="entry name" value="YwpF"/>
</dbReference>
<proteinExistence type="predicted"/>
<organism evidence="1 2">
    <name type="scientific">Sinobaca qinghaiensis</name>
    <dbReference type="NCBI Taxonomy" id="342944"/>
    <lineage>
        <taxon>Bacteria</taxon>
        <taxon>Bacillati</taxon>
        <taxon>Bacillota</taxon>
        <taxon>Bacilli</taxon>
        <taxon>Bacillales</taxon>
        <taxon>Sporolactobacillaceae</taxon>
        <taxon>Sinobaca</taxon>
    </lineage>
</organism>